<dbReference type="EMBL" id="JH659362">
    <property type="protein sequence ID" value="EXK26377.1"/>
    <property type="molecule type" value="Genomic_DNA"/>
</dbReference>
<protein>
    <submittedName>
        <fullName evidence="2">Uncharacterized protein</fullName>
    </submittedName>
</protein>
<gene>
    <name evidence="2" type="ORF">FOMG_17052</name>
</gene>
<dbReference type="AlphaFoldDB" id="W9ZCQ8"/>
<feature type="region of interest" description="Disordered" evidence="1">
    <location>
        <begin position="1"/>
        <end position="57"/>
    </location>
</feature>
<sequence length="75" mass="8618">MRGRLPDLLYPRNQVMNASRRSKQPNRTGSIFPQRRYSDLQRGAPSDESYPNRQGTTLAYSKSVTPFGQEIRGFL</sequence>
<dbReference type="VEuPathDB" id="FungiDB:FOMG_17052"/>
<feature type="compositionally biased region" description="Polar residues" evidence="1">
    <location>
        <begin position="14"/>
        <end position="31"/>
    </location>
</feature>
<evidence type="ECO:0000313" key="2">
    <source>
        <dbReference type="EMBL" id="EXK26377.1"/>
    </source>
</evidence>
<accession>W9ZCQ8</accession>
<organism evidence="2">
    <name type="scientific">Fusarium oxysporum f. sp. melonis 26406</name>
    <dbReference type="NCBI Taxonomy" id="1089452"/>
    <lineage>
        <taxon>Eukaryota</taxon>
        <taxon>Fungi</taxon>
        <taxon>Dikarya</taxon>
        <taxon>Ascomycota</taxon>
        <taxon>Pezizomycotina</taxon>
        <taxon>Sordariomycetes</taxon>
        <taxon>Hypocreomycetidae</taxon>
        <taxon>Hypocreales</taxon>
        <taxon>Nectriaceae</taxon>
        <taxon>Fusarium</taxon>
        <taxon>Fusarium oxysporum species complex</taxon>
    </lineage>
</organism>
<dbReference type="Proteomes" id="UP000030703">
    <property type="component" value="Unassembled WGS sequence"/>
</dbReference>
<name>W9ZCQ8_FUSOX</name>
<proteinExistence type="predicted"/>
<reference evidence="2" key="1">
    <citation type="submission" date="2012-04" db="EMBL/GenBank/DDBJ databases">
        <title>The Genome Sequence of Fusarium oxysporum melonis.</title>
        <authorList>
            <consortium name="The Broad Institute Genome Sequencing Platform"/>
            <person name="Ma L.-J."/>
            <person name="Gale L.R."/>
            <person name="Schwartz D.C."/>
            <person name="Zhou S."/>
            <person name="Corby-Kistler H."/>
            <person name="Young S.K."/>
            <person name="Zeng Q."/>
            <person name="Gargeya S."/>
            <person name="Fitzgerald M."/>
            <person name="Haas B."/>
            <person name="Abouelleil A."/>
            <person name="Alvarado L."/>
            <person name="Arachchi H.M."/>
            <person name="Berlin A."/>
            <person name="Brown A."/>
            <person name="Chapman S.B."/>
            <person name="Chen Z."/>
            <person name="Dunbar C."/>
            <person name="Freedman E."/>
            <person name="Gearin G."/>
            <person name="Goldberg J."/>
            <person name="Griggs A."/>
            <person name="Gujja S."/>
            <person name="Heiman D."/>
            <person name="Howarth C."/>
            <person name="Larson L."/>
            <person name="Lui A."/>
            <person name="MacDonald P.J.P."/>
            <person name="Montmayeur A."/>
            <person name="Murphy C."/>
            <person name="Neiman D."/>
            <person name="Pearson M."/>
            <person name="Priest M."/>
            <person name="Roberts A."/>
            <person name="Saif S."/>
            <person name="Shea T."/>
            <person name="Shenoy N."/>
            <person name="Sisk P."/>
            <person name="Stolte C."/>
            <person name="Sykes S."/>
            <person name="Wortman J."/>
            <person name="Nusbaum C."/>
            <person name="Birren B."/>
        </authorList>
    </citation>
    <scope>NUCLEOTIDE SEQUENCE</scope>
    <source>
        <strain evidence="2">26406</strain>
    </source>
</reference>
<evidence type="ECO:0000256" key="1">
    <source>
        <dbReference type="SAM" id="MobiDB-lite"/>
    </source>
</evidence>
<dbReference type="HOGENOM" id="CLU_2671167_0_0_1"/>
<reference evidence="2" key="2">
    <citation type="submission" date="2012-05" db="EMBL/GenBank/DDBJ databases">
        <title>Annotation of the Genome Sequence of Fusarium oxysporum f. sp. melonis 26406.</title>
        <authorList>
            <consortium name="The Broad Institute Genomics Platform"/>
            <person name="Ma L.-J."/>
            <person name="Corby-Kistler H."/>
            <person name="Broz K."/>
            <person name="Gale L.R."/>
            <person name="Jonkers W."/>
            <person name="O'Donnell K."/>
            <person name="Ploetz R."/>
            <person name="Steinberg C."/>
            <person name="Schwartz D.C."/>
            <person name="VanEtten H."/>
            <person name="Zhou S."/>
            <person name="Young S.K."/>
            <person name="Zeng Q."/>
            <person name="Gargeya S."/>
            <person name="Fitzgerald M."/>
            <person name="Abouelleil A."/>
            <person name="Alvarado L."/>
            <person name="Chapman S.B."/>
            <person name="Gainer-Dewar J."/>
            <person name="Goldberg J."/>
            <person name="Griggs A."/>
            <person name="Gujja S."/>
            <person name="Hansen M."/>
            <person name="Howarth C."/>
            <person name="Imamovic A."/>
            <person name="Ireland A."/>
            <person name="Larimer J."/>
            <person name="McCowan C."/>
            <person name="Murphy C."/>
            <person name="Pearson M."/>
            <person name="Poon T.W."/>
            <person name="Priest M."/>
            <person name="Roberts A."/>
            <person name="Saif S."/>
            <person name="Shea T."/>
            <person name="Sykes S."/>
            <person name="Wortman J."/>
            <person name="Nusbaum C."/>
            <person name="Birren B."/>
        </authorList>
    </citation>
    <scope>NUCLEOTIDE SEQUENCE</scope>
    <source>
        <strain evidence="2">26406</strain>
    </source>
</reference>